<keyword evidence="8" id="KW-0732">Signal</keyword>
<evidence type="ECO:0000256" key="1">
    <source>
        <dbReference type="ARBA" id="ARBA00004651"/>
    </source>
</evidence>
<dbReference type="Proteomes" id="UP000245670">
    <property type="component" value="Unassembled WGS sequence"/>
</dbReference>
<dbReference type="Pfam" id="PF21082">
    <property type="entry name" value="MS_channel_3rd"/>
    <property type="match status" value="1"/>
</dbReference>
<gene>
    <name evidence="11" type="ORF">DIS07_12075</name>
</gene>
<feature type="transmembrane region" description="Helical" evidence="7">
    <location>
        <begin position="167"/>
        <end position="187"/>
    </location>
</feature>
<evidence type="ECO:0000313" key="12">
    <source>
        <dbReference type="Proteomes" id="UP000245670"/>
    </source>
</evidence>
<comment type="subcellular location">
    <subcellularLocation>
        <location evidence="1">Cell membrane</location>
        <topology evidence="1">Multi-pass membrane protein</topology>
    </subcellularLocation>
</comment>
<evidence type="ECO:0000256" key="5">
    <source>
        <dbReference type="ARBA" id="ARBA00022989"/>
    </source>
</evidence>
<organism evidence="11 12">
    <name type="scientific">Polaribacter aquimarinus</name>
    <dbReference type="NCBI Taxonomy" id="2100726"/>
    <lineage>
        <taxon>Bacteria</taxon>
        <taxon>Pseudomonadati</taxon>
        <taxon>Bacteroidota</taxon>
        <taxon>Flavobacteriia</taxon>
        <taxon>Flavobacteriales</taxon>
        <taxon>Flavobacteriaceae</taxon>
    </lineage>
</organism>
<dbReference type="InterPro" id="IPR045042">
    <property type="entry name" value="YnaI-like"/>
</dbReference>
<protein>
    <submittedName>
        <fullName evidence="11">Mechanosensitive ion channel protein MscS</fullName>
    </submittedName>
</protein>
<reference evidence="11 12" key="1">
    <citation type="submission" date="2018-05" db="EMBL/GenBank/DDBJ databases">
        <title>Polaribacter aquimarinus sp. nov., isolated from sediment in a sediment of sea.</title>
        <authorList>
            <person name="Lu D."/>
        </authorList>
    </citation>
    <scope>NUCLEOTIDE SEQUENCE [LARGE SCALE GENOMIC DNA]</scope>
    <source>
        <strain evidence="11 12">ZY113</strain>
    </source>
</reference>
<evidence type="ECO:0000256" key="6">
    <source>
        <dbReference type="ARBA" id="ARBA00023136"/>
    </source>
</evidence>
<dbReference type="InterPro" id="IPR011014">
    <property type="entry name" value="MscS_channel_TM-2"/>
</dbReference>
<dbReference type="OrthoDB" id="9809206at2"/>
<evidence type="ECO:0000259" key="9">
    <source>
        <dbReference type="Pfam" id="PF00924"/>
    </source>
</evidence>
<dbReference type="Gene3D" id="3.30.70.100">
    <property type="match status" value="1"/>
</dbReference>
<keyword evidence="6 7" id="KW-0472">Membrane</keyword>
<dbReference type="RefSeq" id="WP_109405515.1">
    <property type="nucleotide sequence ID" value="NZ_QFFG01000005.1"/>
</dbReference>
<evidence type="ECO:0000256" key="4">
    <source>
        <dbReference type="ARBA" id="ARBA00022692"/>
    </source>
</evidence>
<dbReference type="GO" id="GO:0008381">
    <property type="term" value="F:mechanosensitive monoatomic ion channel activity"/>
    <property type="evidence" value="ECO:0007669"/>
    <property type="project" value="UniProtKB-ARBA"/>
</dbReference>
<dbReference type="InterPro" id="IPR023408">
    <property type="entry name" value="MscS_beta-dom_sf"/>
</dbReference>
<dbReference type="InterPro" id="IPR010920">
    <property type="entry name" value="LSM_dom_sf"/>
</dbReference>
<feature type="transmembrane region" description="Helical" evidence="7">
    <location>
        <begin position="288"/>
        <end position="311"/>
    </location>
</feature>
<feature type="chain" id="PRO_5015403357" evidence="8">
    <location>
        <begin position="18"/>
        <end position="546"/>
    </location>
</feature>
<dbReference type="Gene3D" id="2.30.30.60">
    <property type="match status" value="1"/>
</dbReference>
<dbReference type="InterPro" id="IPR006685">
    <property type="entry name" value="MscS_channel_2nd"/>
</dbReference>
<evidence type="ECO:0000256" key="3">
    <source>
        <dbReference type="ARBA" id="ARBA00022475"/>
    </source>
</evidence>
<dbReference type="EMBL" id="QFFG01000005">
    <property type="protein sequence ID" value="PWG04675.1"/>
    <property type="molecule type" value="Genomic_DNA"/>
</dbReference>
<keyword evidence="4 7" id="KW-0812">Transmembrane</keyword>
<comment type="caution">
    <text evidence="11">The sequence shown here is derived from an EMBL/GenBank/DDBJ whole genome shotgun (WGS) entry which is preliminary data.</text>
</comment>
<dbReference type="Gene3D" id="1.10.287.1260">
    <property type="match status" value="1"/>
</dbReference>
<dbReference type="AlphaFoldDB" id="A0A2U2J8L5"/>
<dbReference type="GO" id="GO:0005886">
    <property type="term" value="C:plasma membrane"/>
    <property type="evidence" value="ECO:0007669"/>
    <property type="project" value="UniProtKB-SubCell"/>
</dbReference>
<evidence type="ECO:0000256" key="2">
    <source>
        <dbReference type="ARBA" id="ARBA00008017"/>
    </source>
</evidence>
<keyword evidence="3" id="KW-1003">Cell membrane</keyword>
<dbReference type="Pfam" id="PF00924">
    <property type="entry name" value="MS_channel_2nd"/>
    <property type="match status" value="1"/>
</dbReference>
<feature type="transmembrane region" description="Helical" evidence="7">
    <location>
        <begin position="217"/>
        <end position="234"/>
    </location>
</feature>
<feature type="domain" description="Mechanosensitive ion channel MscS C-terminal" evidence="10">
    <location>
        <begin position="413"/>
        <end position="494"/>
    </location>
</feature>
<feature type="transmembrane region" description="Helical" evidence="7">
    <location>
        <begin position="246"/>
        <end position="267"/>
    </location>
</feature>
<dbReference type="InterPro" id="IPR011066">
    <property type="entry name" value="MscS_channel_C_sf"/>
</dbReference>
<dbReference type="SUPFAM" id="SSF50182">
    <property type="entry name" value="Sm-like ribonucleoproteins"/>
    <property type="match status" value="1"/>
</dbReference>
<dbReference type="SUPFAM" id="SSF82861">
    <property type="entry name" value="Mechanosensitive channel protein MscS (YggB), transmembrane region"/>
    <property type="match status" value="1"/>
</dbReference>
<sequence length="546" mass="62556">MKKIFRLLLIIPFICFAQTNKQDSIKVDLSNPHATVYTHLYFLQLDSYQPQKAAQTILGYSEEESIRKAIKIKKVLDGKGLFVDLNRIPTNPNYKDTIGYSSYKRYVLFPQRMPQIYIEKIGEKWYYSSETVAKIEALYKEVFPWYVQKIQNIIPVSGHKKILGVELWQFVALLIVLVLAYFLLLIVKRIAFYILRKIQQQITKNTNFEVDKVLKKLAHPLSLLVVVAFFDKVFPSLQFSLDVNTWVFLALNITKTVFWIYVFLKLVQVVMRIYSEFTERTHSRLDDQLVPILHSFFTGVVIVVGLFRLLILFGVDATTMLAGATIGGLAFALASQDTVKNLIGTIMIFLDKPFHIEDWIEAGEVVGTVEKVGFRSTRVRAADTSVYQIPNSKLSEIVINNKGLRLFRRYNTNLGLRYDTPPELIEAFVKGVREIIIAHPETRSEAYNVEFTGFGDSALLVMVNVYFKSLAWGIEQSSKHRLHIAIVKLAAELGVDFAFPSTTVTIEQFPEKKDLLPKYNTNTDRINKAISKVLEDFKGEKFEGDT</sequence>
<feature type="domain" description="Mechanosensitive ion channel MscS" evidence="9">
    <location>
        <begin position="337"/>
        <end position="401"/>
    </location>
</feature>
<keyword evidence="12" id="KW-1185">Reference proteome</keyword>
<accession>A0A2U2J8L5</accession>
<dbReference type="PANTHER" id="PTHR43634">
    <property type="entry name" value="OW CONDUCTANCE MECHANOSENSITIVE CHANNEL"/>
    <property type="match status" value="1"/>
</dbReference>
<keyword evidence="5 7" id="KW-1133">Transmembrane helix</keyword>
<evidence type="ECO:0000256" key="8">
    <source>
        <dbReference type="SAM" id="SignalP"/>
    </source>
</evidence>
<dbReference type="SUPFAM" id="SSF82689">
    <property type="entry name" value="Mechanosensitive channel protein MscS (YggB), C-terminal domain"/>
    <property type="match status" value="1"/>
</dbReference>
<evidence type="ECO:0000259" key="10">
    <source>
        <dbReference type="Pfam" id="PF21082"/>
    </source>
</evidence>
<name>A0A2U2J8L5_9FLAO</name>
<feature type="signal peptide" evidence="8">
    <location>
        <begin position="1"/>
        <end position="17"/>
    </location>
</feature>
<proteinExistence type="inferred from homology"/>
<comment type="similarity">
    <text evidence="2">Belongs to the MscS (TC 1.A.23) family.</text>
</comment>
<dbReference type="InterPro" id="IPR049278">
    <property type="entry name" value="MS_channel_C"/>
</dbReference>
<evidence type="ECO:0000256" key="7">
    <source>
        <dbReference type="SAM" id="Phobius"/>
    </source>
</evidence>
<dbReference type="PANTHER" id="PTHR43634:SF2">
    <property type="entry name" value="LOW CONDUCTANCE MECHANOSENSITIVE CHANNEL YNAI"/>
    <property type="match status" value="1"/>
</dbReference>
<evidence type="ECO:0000313" key="11">
    <source>
        <dbReference type="EMBL" id="PWG04675.1"/>
    </source>
</evidence>